<evidence type="ECO:0000313" key="1">
    <source>
        <dbReference type="EMBL" id="AEK23577.1"/>
    </source>
</evidence>
<protein>
    <submittedName>
        <fullName evidence="1">Uncharacterized protein</fullName>
    </submittedName>
</protein>
<name>F9YQN8_CAPCC</name>
<gene>
    <name evidence="1" type="ordered locus">Ccan_14610</name>
</gene>
<dbReference type="KEGG" id="ccm:Ccan_14610"/>
<reference evidence="1 2" key="1">
    <citation type="journal article" date="2011" name="J. Bacteriol.">
        <title>Complete genome sequence of the dog commensal and human pathogen Capnocytophaga canimorsus strain 5.</title>
        <authorList>
            <person name="Manfredi P."/>
            <person name="Pagni M."/>
            <person name="Cornelis G.R."/>
        </authorList>
    </citation>
    <scope>NUCLEOTIDE SEQUENCE [LARGE SCALE GENOMIC DNA]</scope>
    <source>
        <strain evidence="2">5</strain>
    </source>
</reference>
<dbReference type="Proteomes" id="UP000008895">
    <property type="component" value="Chromosome"/>
</dbReference>
<proteinExistence type="predicted"/>
<sequence>MFPLLGLKSRCKLLSIFRNFVISYNIAKAGTIPVVVVNCFQFSVTL</sequence>
<dbReference type="HOGENOM" id="CLU_3181522_0_0_10"/>
<dbReference type="AlphaFoldDB" id="F9YQN8"/>
<dbReference type="EMBL" id="CP002113">
    <property type="protein sequence ID" value="AEK23577.1"/>
    <property type="molecule type" value="Genomic_DNA"/>
</dbReference>
<organism evidence="1 2">
    <name type="scientific">Capnocytophaga canimorsus (strain 5)</name>
    <dbReference type="NCBI Taxonomy" id="860228"/>
    <lineage>
        <taxon>Bacteria</taxon>
        <taxon>Pseudomonadati</taxon>
        <taxon>Bacteroidota</taxon>
        <taxon>Flavobacteriia</taxon>
        <taxon>Flavobacteriales</taxon>
        <taxon>Flavobacteriaceae</taxon>
        <taxon>Capnocytophaga</taxon>
    </lineage>
</organism>
<keyword evidence="2" id="KW-1185">Reference proteome</keyword>
<accession>F9YQN8</accession>
<evidence type="ECO:0000313" key="2">
    <source>
        <dbReference type="Proteomes" id="UP000008895"/>
    </source>
</evidence>